<keyword evidence="3" id="KW-1185">Reference proteome</keyword>
<name>A0A6G0VIW9_APHCR</name>
<dbReference type="Pfam" id="PF17921">
    <property type="entry name" value="Integrase_H2C2"/>
    <property type="match status" value="1"/>
</dbReference>
<proteinExistence type="predicted"/>
<evidence type="ECO:0000259" key="1">
    <source>
        <dbReference type="Pfam" id="PF17921"/>
    </source>
</evidence>
<gene>
    <name evidence="2" type="ORF">FWK35_00033268</name>
</gene>
<evidence type="ECO:0000313" key="2">
    <source>
        <dbReference type="EMBL" id="KAF0686388.1"/>
    </source>
</evidence>
<feature type="non-terminal residue" evidence="2">
    <location>
        <position position="164"/>
    </location>
</feature>
<dbReference type="Proteomes" id="UP000478052">
    <property type="component" value="Unassembled WGS sequence"/>
</dbReference>
<comment type="caution">
    <text evidence="2">The sequence shown here is derived from an EMBL/GenBank/DDBJ whole genome shotgun (WGS) entry which is preliminary data.</text>
</comment>
<organism evidence="2 3">
    <name type="scientific">Aphis craccivora</name>
    <name type="common">Cowpea aphid</name>
    <dbReference type="NCBI Taxonomy" id="307492"/>
    <lineage>
        <taxon>Eukaryota</taxon>
        <taxon>Metazoa</taxon>
        <taxon>Ecdysozoa</taxon>
        <taxon>Arthropoda</taxon>
        <taxon>Hexapoda</taxon>
        <taxon>Insecta</taxon>
        <taxon>Pterygota</taxon>
        <taxon>Neoptera</taxon>
        <taxon>Paraneoptera</taxon>
        <taxon>Hemiptera</taxon>
        <taxon>Sternorrhyncha</taxon>
        <taxon>Aphidomorpha</taxon>
        <taxon>Aphidoidea</taxon>
        <taxon>Aphididae</taxon>
        <taxon>Aphidini</taxon>
        <taxon>Aphis</taxon>
        <taxon>Aphis</taxon>
    </lineage>
</organism>
<protein>
    <submittedName>
        <fullName evidence="2">O-acetyl-ADP-ribose deacetylase 1-like</fullName>
    </submittedName>
</protein>
<evidence type="ECO:0000313" key="3">
    <source>
        <dbReference type="Proteomes" id="UP000478052"/>
    </source>
</evidence>
<dbReference type="AlphaFoldDB" id="A0A6G0VIW9"/>
<reference evidence="2 3" key="1">
    <citation type="submission" date="2019-08" db="EMBL/GenBank/DDBJ databases">
        <title>Whole genome of Aphis craccivora.</title>
        <authorList>
            <person name="Voronova N.V."/>
            <person name="Shulinski R.S."/>
            <person name="Bandarenka Y.V."/>
            <person name="Zhorov D.G."/>
            <person name="Warner D."/>
        </authorList>
    </citation>
    <scope>NUCLEOTIDE SEQUENCE [LARGE SCALE GENOMIC DNA]</scope>
    <source>
        <strain evidence="2">180601</strain>
        <tissue evidence="2">Whole Body</tissue>
    </source>
</reference>
<feature type="non-terminal residue" evidence="2">
    <location>
        <position position="1"/>
    </location>
</feature>
<feature type="domain" description="Integrase zinc-binding" evidence="1">
    <location>
        <begin position="127"/>
        <end position="164"/>
    </location>
</feature>
<sequence length="164" mass="19530">NEPINDFDEFKNAENKPIFNSKIKEIEGSIRNPMKTEIINNNNLLGQIAFNESTFFVVKQLNKSIIFNNLRDNHYTEMNAEPYYNAIAEIKFFCIKGLTTLTCFERIRAIFRFVFKNTDIENNVLRKTKKNQIIKEYHDTLVGEHQSTSRIIKRIKMKYQWRNL</sequence>
<dbReference type="InterPro" id="IPR041588">
    <property type="entry name" value="Integrase_H2C2"/>
</dbReference>
<dbReference type="EMBL" id="VUJU01016923">
    <property type="protein sequence ID" value="KAF0686388.1"/>
    <property type="molecule type" value="Genomic_DNA"/>
</dbReference>
<accession>A0A6G0VIW9</accession>